<dbReference type="PANTHER" id="PTHR47514:SF1">
    <property type="entry name" value="TRANSKETOLASE N-TERMINAL SECTION-RELATED"/>
    <property type="match status" value="1"/>
</dbReference>
<comment type="caution">
    <text evidence="5">The sequence shown here is derived from an EMBL/GenBank/DDBJ whole genome shotgun (WGS) entry which is preliminary data.</text>
</comment>
<sequence length="271" mass="29558">MQHSIQELTELAKEARRTTMEMIASLGKGHVGGALDIVDVLTVLYYEEMNIDPKNPQMPGRDRFVLSKGHGGPGVYSILAMKGYFDRKEIYTLNKPGTMLPSHCDRLLTPGIDMTTGSLGQGLSAAVGMALADRIDGNGARVYCIIGDGESQEGQIWEAGMYAAQAKLGSLTCFLDLNGQQIDAPVDEVNSMIDAAAKWRAFGWNVQEIDGHNLQAIYDAIEQAKTCMDKPNMIVLHTIKGKGWKKIEGTTKSHSMPVTAEDLKDALQDLQ</sequence>
<evidence type="ECO:0000256" key="2">
    <source>
        <dbReference type="ARBA" id="ARBA00007131"/>
    </source>
</evidence>
<dbReference type="InterPro" id="IPR005474">
    <property type="entry name" value="Transketolase_N"/>
</dbReference>
<dbReference type="SUPFAM" id="SSF52518">
    <property type="entry name" value="Thiamin diphosphate-binding fold (THDP-binding)"/>
    <property type="match status" value="1"/>
</dbReference>
<comment type="similarity">
    <text evidence="2">Belongs to the transketolase family.</text>
</comment>
<accession>A0A8J6J9K1</accession>
<dbReference type="PANTHER" id="PTHR47514">
    <property type="entry name" value="TRANSKETOLASE N-TERMINAL SECTION-RELATED"/>
    <property type="match status" value="1"/>
</dbReference>
<organism evidence="5 6">
    <name type="scientific">Flintibacter hominis</name>
    <dbReference type="NCBI Taxonomy" id="2763048"/>
    <lineage>
        <taxon>Bacteria</taxon>
        <taxon>Bacillati</taxon>
        <taxon>Bacillota</taxon>
        <taxon>Clostridia</taxon>
        <taxon>Eubacteriales</taxon>
        <taxon>Flintibacter</taxon>
    </lineage>
</organism>
<dbReference type="CDD" id="cd02012">
    <property type="entry name" value="TPP_TK"/>
    <property type="match status" value="1"/>
</dbReference>
<evidence type="ECO:0000256" key="1">
    <source>
        <dbReference type="ARBA" id="ARBA00001964"/>
    </source>
</evidence>
<dbReference type="EMBL" id="JACOPO010000007">
    <property type="protein sequence ID" value="MBC5723326.1"/>
    <property type="molecule type" value="Genomic_DNA"/>
</dbReference>
<comment type="cofactor">
    <cofactor evidence="1">
        <name>thiamine diphosphate</name>
        <dbReference type="ChEBI" id="CHEBI:58937"/>
    </cofactor>
</comment>
<protein>
    <submittedName>
        <fullName evidence="5">Transketolase</fullName>
    </submittedName>
</protein>
<keyword evidence="3" id="KW-0786">Thiamine pyrophosphate</keyword>
<evidence type="ECO:0000259" key="4">
    <source>
        <dbReference type="Pfam" id="PF00456"/>
    </source>
</evidence>
<evidence type="ECO:0000256" key="3">
    <source>
        <dbReference type="ARBA" id="ARBA00023052"/>
    </source>
</evidence>
<gene>
    <name evidence="5" type="ORF">H8S11_10955</name>
</gene>
<keyword evidence="6" id="KW-1185">Reference proteome</keyword>
<dbReference type="InterPro" id="IPR029061">
    <property type="entry name" value="THDP-binding"/>
</dbReference>
<dbReference type="Gene3D" id="3.40.50.970">
    <property type="match status" value="1"/>
</dbReference>
<dbReference type="RefSeq" id="WP_186853165.1">
    <property type="nucleotide sequence ID" value="NZ_JACOPO010000007.1"/>
</dbReference>
<dbReference type="AlphaFoldDB" id="A0A8J6J9K1"/>
<feature type="domain" description="Transketolase N-terminal" evidence="4">
    <location>
        <begin position="11"/>
        <end position="266"/>
    </location>
</feature>
<dbReference type="Pfam" id="PF00456">
    <property type="entry name" value="Transketolase_N"/>
    <property type="match status" value="1"/>
</dbReference>
<evidence type="ECO:0000313" key="5">
    <source>
        <dbReference type="EMBL" id="MBC5723326.1"/>
    </source>
</evidence>
<dbReference type="Proteomes" id="UP000628736">
    <property type="component" value="Unassembled WGS sequence"/>
</dbReference>
<reference evidence="5" key="1">
    <citation type="submission" date="2020-08" db="EMBL/GenBank/DDBJ databases">
        <title>Genome public.</title>
        <authorList>
            <person name="Liu C."/>
            <person name="Sun Q."/>
        </authorList>
    </citation>
    <scope>NUCLEOTIDE SEQUENCE</scope>
    <source>
        <strain evidence="5">NSJ-23</strain>
    </source>
</reference>
<proteinExistence type="inferred from homology"/>
<name>A0A8J6J9K1_9FIRM</name>
<evidence type="ECO:0000313" key="6">
    <source>
        <dbReference type="Proteomes" id="UP000628736"/>
    </source>
</evidence>